<dbReference type="SMART" id="SM01418">
    <property type="entry name" value="Defensin_propep"/>
    <property type="match status" value="1"/>
</dbReference>
<accession>A0ABN9ZWA0</accession>
<evidence type="ECO:0000256" key="5">
    <source>
        <dbReference type="ARBA" id="ARBA00022729"/>
    </source>
</evidence>
<proteinExistence type="inferred from homology"/>
<sequence>MRTLILLSALLLLALQAEARTLQETADQVPAQDQPEAKDQGDLWAEDQDQAGDGDQDMAISFTGEERLARAADLRNTTICTCRSNFFCKLLERKSGSCRFFGHKYRLCCK</sequence>
<evidence type="ECO:0000256" key="6">
    <source>
        <dbReference type="ARBA" id="ARBA00022940"/>
    </source>
</evidence>
<evidence type="ECO:0000313" key="12">
    <source>
        <dbReference type="EMBL" id="CAK6442519.1"/>
    </source>
</evidence>
<evidence type="ECO:0000256" key="3">
    <source>
        <dbReference type="ARBA" id="ARBA00022525"/>
    </source>
</evidence>
<evidence type="ECO:0000256" key="4">
    <source>
        <dbReference type="ARBA" id="ARBA00022529"/>
    </source>
</evidence>
<dbReference type="InterPro" id="IPR016327">
    <property type="entry name" value="Alpha-defensin"/>
</dbReference>
<comment type="similarity">
    <text evidence="2">Belongs to the alpha-defensin family.</text>
</comment>
<keyword evidence="13" id="KW-1185">Reference proteome</keyword>
<dbReference type="InterPro" id="IPR002366">
    <property type="entry name" value="Alpha-defensin_N"/>
</dbReference>
<gene>
    <name evidence="12" type="ORF">MPIPNATIZW_LOCUS10825</name>
</gene>
<feature type="domain" description="Mammalian defensins" evidence="11">
    <location>
        <begin position="80"/>
        <end position="109"/>
    </location>
</feature>
<evidence type="ECO:0000256" key="10">
    <source>
        <dbReference type="SAM" id="SignalP"/>
    </source>
</evidence>
<dbReference type="PROSITE" id="PS00269">
    <property type="entry name" value="DEFENSIN"/>
    <property type="match status" value="1"/>
</dbReference>
<comment type="subcellular location">
    <subcellularLocation>
        <location evidence="1">Secreted</location>
    </subcellularLocation>
</comment>
<protein>
    <recommendedName>
        <fullName evidence="11">Mammalian defensins domain-containing protein</fullName>
    </recommendedName>
</protein>
<dbReference type="Pfam" id="PF00879">
    <property type="entry name" value="Defensin_propep"/>
    <property type="match status" value="1"/>
</dbReference>
<dbReference type="PANTHER" id="PTHR11876:SF28">
    <property type="entry name" value="ALPHA-DEFENSIN 1"/>
    <property type="match status" value="1"/>
</dbReference>
<dbReference type="PIRSF" id="PIRSF001875">
    <property type="entry name" value="Alpha-defensin"/>
    <property type="match status" value="1"/>
</dbReference>
<evidence type="ECO:0000256" key="9">
    <source>
        <dbReference type="SAM" id="MobiDB-lite"/>
    </source>
</evidence>
<evidence type="ECO:0000256" key="2">
    <source>
        <dbReference type="ARBA" id="ARBA00006519"/>
    </source>
</evidence>
<keyword evidence="6" id="KW-0211">Defensin</keyword>
<evidence type="ECO:0000313" key="13">
    <source>
        <dbReference type="Proteomes" id="UP001314169"/>
    </source>
</evidence>
<reference evidence="12" key="1">
    <citation type="submission" date="2023-12" db="EMBL/GenBank/DDBJ databases">
        <authorList>
            <person name="Brown T."/>
        </authorList>
    </citation>
    <scope>NUCLEOTIDE SEQUENCE</scope>
</reference>
<feature type="compositionally biased region" description="Acidic residues" evidence="9">
    <location>
        <begin position="44"/>
        <end position="56"/>
    </location>
</feature>
<dbReference type="Proteomes" id="UP001314169">
    <property type="component" value="Chromosome 3"/>
</dbReference>
<keyword evidence="5 10" id="KW-0732">Signal</keyword>
<dbReference type="InterPro" id="IPR006081">
    <property type="entry name" value="Alpha-defensin_C"/>
</dbReference>
<keyword evidence="7" id="KW-0044">Antibiotic</keyword>
<keyword evidence="4" id="KW-0929">Antimicrobial</keyword>
<keyword evidence="8" id="KW-1015">Disulfide bond</keyword>
<dbReference type="PANTHER" id="PTHR11876">
    <property type="entry name" value="ALPHA-DEFENSIN 1"/>
    <property type="match status" value="1"/>
</dbReference>
<feature type="signal peptide" evidence="10">
    <location>
        <begin position="1"/>
        <end position="19"/>
    </location>
</feature>
<feature type="region of interest" description="Disordered" evidence="9">
    <location>
        <begin position="24"/>
        <end position="57"/>
    </location>
</feature>
<evidence type="ECO:0000259" key="11">
    <source>
        <dbReference type="PROSITE" id="PS00269"/>
    </source>
</evidence>
<evidence type="ECO:0000256" key="8">
    <source>
        <dbReference type="ARBA" id="ARBA00023157"/>
    </source>
</evidence>
<dbReference type="Pfam" id="PF00323">
    <property type="entry name" value="Defensin_1"/>
    <property type="match status" value="1"/>
</dbReference>
<feature type="chain" id="PRO_5046452332" description="Mammalian defensins domain-containing protein" evidence="10">
    <location>
        <begin position="20"/>
        <end position="110"/>
    </location>
</feature>
<keyword evidence="3" id="KW-0964">Secreted</keyword>
<organism evidence="12 13">
    <name type="scientific">Pipistrellus nathusii</name>
    <name type="common">Nathusius' pipistrelle</name>
    <dbReference type="NCBI Taxonomy" id="59473"/>
    <lineage>
        <taxon>Eukaryota</taxon>
        <taxon>Metazoa</taxon>
        <taxon>Chordata</taxon>
        <taxon>Craniata</taxon>
        <taxon>Vertebrata</taxon>
        <taxon>Euteleostomi</taxon>
        <taxon>Mammalia</taxon>
        <taxon>Eutheria</taxon>
        <taxon>Laurasiatheria</taxon>
        <taxon>Chiroptera</taxon>
        <taxon>Yangochiroptera</taxon>
        <taxon>Vespertilionidae</taxon>
        <taxon>Pipistrellus</taxon>
    </lineage>
</organism>
<name>A0ABN9ZWA0_PIPNA</name>
<evidence type="ECO:0000256" key="1">
    <source>
        <dbReference type="ARBA" id="ARBA00004613"/>
    </source>
</evidence>
<evidence type="ECO:0000256" key="7">
    <source>
        <dbReference type="ARBA" id="ARBA00023022"/>
    </source>
</evidence>
<dbReference type="EMBL" id="OY882860">
    <property type="protein sequence ID" value="CAK6442519.1"/>
    <property type="molecule type" value="Genomic_DNA"/>
</dbReference>